<organism evidence="5">
    <name type="scientific">Candidatus Aramenus sulfurataquae</name>
    <dbReference type="NCBI Taxonomy" id="1326980"/>
    <lineage>
        <taxon>Archaea</taxon>
        <taxon>Thermoproteota</taxon>
        <taxon>Thermoprotei</taxon>
        <taxon>Sulfolobales</taxon>
        <taxon>Sulfolobaceae</taxon>
        <taxon>Candidatus Aramenus</taxon>
    </lineage>
</organism>
<feature type="domain" description="Glycosyl transferase family 1" evidence="3">
    <location>
        <begin position="346"/>
        <end position="494"/>
    </location>
</feature>
<evidence type="ECO:0000256" key="1">
    <source>
        <dbReference type="ARBA" id="ARBA00022676"/>
    </source>
</evidence>
<dbReference type="GO" id="GO:0016757">
    <property type="term" value="F:glycosyltransferase activity"/>
    <property type="evidence" value="ECO:0007669"/>
    <property type="project" value="UniProtKB-KW"/>
</dbReference>
<gene>
    <name evidence="6" type="ORF">TQ35_003750</name>
    <name evidence="5" type="ORF">TQ35_01990</name>
</gene>
<dbReference type="InterPro" id="IPR013534">
    <property type="entry name" value="Starch_synth_cat_dom"/>
</dbReference>
<evidence type="ECO:0000259" key="4">
    <source>
        <dbReference type="Pfam" id="PF08323"/>
    </source>
</evidence>
<reference evidence="6" key="2">
    <citation type="submission" date="2022-05" db="EMBL/GenBank/DDBJ databases">
        <title>Metagenome Sequencing of an Archaeal-Dominated Microbial Community from a Hot Spring at the Los Azufres Geothermal Field, Mexico.</title>
        <authorList>
            <person name="Marin-Paredes R."/>
            <person name="Martinez-Romero E."/>
            <person name="Servin-Garciduenas L.E."/>
        </authorList>
    </citation>
    <scope>NUCLEOTIDE SEQUENCE</scope>
    <source>
        <strain evidence="6">AZ1-454</strain>
    </source>
</reference>
<dbReference type="PATRIC" id="fig|1326980.8.peg.2132"/>
<dbReference type="InterPro" id="IPR001296">
    <property type="entry name" value="Glyco_trans_1"/>
</dbReference>
<evidence type="ECO:0000256" key="2">
    <source>
        <dbReference type="ARBA" id="ARBA00022679"/>
    </source>
</evidence>
<dbReference type="Pfam" id="PF08323">
    <property type="entry name" value="Glyco_transf_5"/>
    <property type="match status" value="1"/>
</dbReference>
<dbReference type="EMBL" id="JZWS02000002">
    <property type="protein sequence ID" value="MCL7343671.1"/>
    <property type="molecule type" value="Genomic_DNA"/>
</dbReference>
<dbReference type="Pfam" id="PF00534">
    <property type="entry name" value="Glycos_transf_1"/>
    <property type="match status" value="1"/>
</dbReference>
<evidence type="ECO:0000313" key="6">
    <source>
        <dbReference type="EMBL" id="MCL7343671.1"/>
    </source>
</evidence>
<evidence type="ECO:0000259" key="3">
    <source>
        <dbReference type="Pfam" id="PF00534"/>
    </source>
</evidence>
<name>A0A0F2LPC7_9CREN</name>
<reference evidence="5" key="1">
    <citation type="submission" date="2015-03" db="EMBL/GenBank/DDBJ databases">
        <title>Metagenome Sequencing of an Archaeal-Dominated Microbial Community from a Hot Spring at the Los Azufres Geothermal Field, Mexico.</title>
        <authorList>
            <person name="Servin-Garciduenas L.E."/>
            <person name="Martinez-Romero E."/>
        </authorList>
    </citation>
    <scope>NUCLEOTIDE SEQUENCE [LARGE SCALE GENOMIC DNA]</scope>
    <source>
        <strain evidence="5">AZ1-454</strain>
    </source>
</reference>
<dbReference type="PANTHER" id="PTHR45825">
    <property type="entry name" value="GRANULE-BOUND STARCH SYNTHASE 1, CHLOROPLASTIC/AMYLOPLASTIC"/>
    <property type="match status" value="1"/>
</dbReference>
<comment type="caution">
    <text evidence="5">The sequence shown here is derived from an EMBL/GenBank/DDBJ whole genome shotgun (WGS) entry which is preliminary data.</text>
</comment>
<protein>
    <submittedName>
        <fullName evidence="5">Glycogen synthase</fullName>
    </submittedName>
</protein>
<feature type="domain" description="Starch synthase catalytic" evidence="4">
    <location>
        <begin position="15"/>
        <end position="262"/>
    </location>
</feature>
<keyword evidence="2" id="KW-0808">Transferase</keyword>
<dbReference type="AlphaFoldDB" id="A0A0F2LPC7"/>
<sequence length="565" mass="64382">MKRIESLWLPEKVDKVWMFSFELQGIASMGGLGNAVFNLSKALVKRGIEVTVIMPSHGRHLNEYYRQKLKLQPLSLVAYGARRGMDGNYYGYRLGFEKGEIEGVNLLMVKGLDYETGKLMDSWGVYDYAMEKSALMSRAIESYISHLGFEGVPSLIHINDWHSVLPGVKAKLSFEERRIVVPVMFTIHLLNKVGAPWHYASEDWAGLENYGHYVWMVSRHVLYKTRDLWDKCEGKIERFGCYEADTIASVSKNYLSSEVLPFVGSFMENKGCVTYNGTDWKVEEVVNYAISLFGESERHKVREKLYKYLNSLKSVPEDFSTGSMLWNNRRRIGINDDWTYEGLGQGPLVLFTGRIVYQKGVDILLRAFRQVVDEIHNARLIVLGIPAGDYGLLQDLIDRTSELRDNVRLILGRLDFNVYKLFHYASSVFAIPSRWEPFGISAVEAMAVGTPVVATSVGGLSESVQDVRWSTEGTGFLVDEGSIDYLARAIKDSLYLSLADENNDPGYLTAVRLLKVNDTKFWSKVRQNAIRRVDSHFRWDKVADDALSCYEKTLLMAKYRAMSYM</sequence>
<evidence type="ECO:0000313" key="5">
    <source>
        <dbReference type="EMBL" id="KJR79428.1"/>
    </source>
</evidence>
<dbReference type="PANTHER" id="PTHR45825:SF11">
    <property type="entry name" value="ALPHA AMYLASE DOMAIN-CONTAINING PROTEIN"/>
    <property type="match status" value="1"/>
</dbReference>
<dbReference type="SUPFAM" id="SSF53756">
    <property type="entry name" value="UDP-Glycosyltransferase/glycogen phosphorylase"/>
    <property type="match status" value="1"/>
</dbReference>
<keyword evidence="1" id="KW-0328">Glycosyltransferase</keyword>
<dbReference type="EMBL" id="JZWS01000008">
    <property type="protein sequence ID" value="KJR79428.1"/>
    <property type="molecule type" value="Genomic_DNA"/>
</dbReference>
<accession>A0A0F2LPC7</accession>
<proteinExistence type="predicted"/>
<dbReference type="Gene3D" id="3.40.50.2000">
    <property type="entry name" value="Glycogen Phosphorylase B"/>
    <property type="match status" value="2"/>
</dbReference>